<dbReference type="InterPro" id="IPR036388">
    <property type="entry name" value="WH-like_DNA-bd_sf"/>
</dbReference>
<evidence type="ECO:0000256" key="6">
    <source>
        <dbReference type="SAM" id="Coils"/>
    </source>
</evidence>
<comment type="subcellular location">
    <subcellularLocation>
        <location evidence="1">Nucleus</location>
    </subcellularLocation>
</comment>
<dbReference type="Pfam" id="PF07106">
    <property type="entry name" value="WHD_TBPIP"/>
    <property type="match status" value="1"/>
</dbReference>
<sequence>MTQKKGKNDRQATGEPATDGAALILDYLRKQNRPYSATDVSVNLHNKVTKAYAVKALRELHQKKEIECRIAGKQIVYHATQEEVDEKSADTVAVMDEEIKSLQEQLLGLKENEKKLQAELSSLNAVPLVSGLRGEIKRLEEEKESLCVQLAKVQGDGEANVSPQETEAARRDWKFWQKQARVRAQICRDLWRKCSETLPEGITREELWEQLGLEGSPL</sequence>
<dbReference type="Gene3D" id="1.10.10.10">
    <property type="entry name" value="Winged helix-like DNA-binding domain superfamily/Winged helix DNA-binding domain"/>
    <property type="match status" value="1"/>
</dbReference>
<dbReference type="PANTHER" id="PTHR15938">
    <property type="entry name" value="TBP-1 INTERACTING PROTEIN"/>
    <property type="match status" value="1"/>
</dbReference>
<keyword evidence="5" id="KW-0469">Meiosis</keyword>
<evidence type="ECO:0000259" key="7">
    <source>
        <dbReference type="Pfam" id="PF07106"/>
    </source>
</evidence>
<dbReference type="EMBL" id="JBFXLQ010000059">
    <property type="protein sequence ID" value="KAL2862925.1"/>
    <property type="molecule type" value="Genomic_DNA"/>
</dbReference>
<comment type="similarity">
    <text evidence="2">Belongs to the HOP2 family.</text>
</comment>
<accession>A0ABR4LEG5</accession>
<evidence type="ECO:0000256" key="3">
    <source>
        <dbReference type="ARBA" id="ARBA00023172"/>
    </source>
</evidence>
<comment type="caution">
    <text evidence="8">The sequence shown here is derived from an EMBL/GenBank/DDBJ whole genome shotgun (WGS) entry which is preliminary data.</text>
</comment>
<evidence type="ECO:0000256" key="5">
    <source>
        <dbReference type="ARBA" id="ARBA00023254"/>
    </source>
</evidence>
<dbReference type="RefSeq" id="XP_070881904.1">
    <property type="nucleotide sequence ID" value="XM_071026554.1"/>
</dbReference>
<dbReference type="InterPro" id="IPR010776">
    <property type="entry name" value="Hop2_WH_dom"/>
</dbReference>
<gene>
    <name evidence="8" type="ORF">BJX67DRAFT_275599</name>
</gene>
<keyword evidence="9" id="KW-1185">Reference proteome</keyword>
<proteinExistence type="inferred from homology"/>
<name>A0ABR4LEG5_9EURO</name>
<dbReference type="Proteomes" id="UP001610432">
    <property type="component" value="Unassembled WGS sequence"/>
</dbReference>
<evidence type="ECO:0000313" key="8">
    <source>
        <dbReference type="EMBL" id="KAL2862925.1"/>
    </source>
</evidence>
<feature type="domain" description="Homologous-pairing protein 2 winged helix" evidence="7">
    <location>
        <begin position="21"/>
        <end position="79"/>
    </location>
</feature>
<keyword evidence="6" id="KW-0175">Coiled coil</keyword>
<evidence type="ECO:0000313" key="9">
    <source>
        <dbReference type="Proteomes" id="UP001610432"/>
    </source>
</evidence>
<evidence type="ECO:0000256" key="4">
    <source>
        <dbReference type="ARBA" id="ARBA00023242"/>
    </source>
</evidence>
<keyword evidence="4" id="KW-0539">Nucleus</keyword>
<feature type="coiled-coil region" evidence="6">
    <location>
        <begin position="92"/>
        <end position="156"/>
    </location>
</feature>
<evidence type="ECO:0000256" key="2">
    <source>
        <dbReference type="ARBA" id="ARBA00007922"/>
    </source>
</evidence>
<reference evidence="8 9" key="1">
    <citation type="submission" date="2024-07" db="EMBL/GenBank/DDBJ databases">
        <title>Section-level genome sequencing and comparative genomics of Aspergillus sections Usti and Cavernicolus.</title>
        <authorList>
            <consortium name="Lawrence Berkeley National Laboratory"/>
            <person name="Nybo J.L."/>
            <person name="Vesth T.C."/>
            <person name="Theobald S."/>
            <person name="Frisvad J.C."/>
            <person name="Larsen T.O."/>
            <person name="Kjaerboelling I."/>
            <person name="Rothschild-Mancinelli K."/>
            <person name="Lyhne E.K."/>
            <person name="Kogle M.E."/>
            <person name="Barry K."/>
            <person name="Clum A."/>
            <person name="Na H."/>
            <person name="Ledsgaard L."/>
            <person name="Lin J."/>
            <person name="Lipzen A."/>
            <person name="Kuo A."/>
            <person name="Riley R."/>
            <person name="Mondo S."/>
            <person name="Labutti K."/>
            <person name="Haridas S."/>
            <person name="Pangalinan J."/>
            <person name="Salamov A.A."/>
            <person name="Simmons B.A."/>
            <person name="Magnuson J.K."/>
            <person name="Chen J."/>
            <person name="Drula E."/>
            <person name="Henrissat B."/>
            <person name="Wiebenga A."/>
            <person name="Lubbers R.J."/>
            <person name="Gomes A.C."/>
            <person name="Macurrencykelacurrency M.R."/>
            <person name="Stajich J."/>
            <person name="Grigoriev I.V."/>
            <person name="Mortensen U.H."/>
            <person name="De Vries R.P."/>
            <person name="Baker S.E."/>
            <person name="Andersen M.R."/>
        </authorList>
    </citation>
    <scope>NUCLEOTIDE SEQUENCE [LARGE SCALE GENOMIC DNA]</scope>
    <source>
        <strain evidence="8 9">CBS 449.75</strain>
    </source>
</reference>
<dbReference type="PANTHER" id="PTHR15938:SF0">
    <property type="entry name" value="HOMOLOGOUS-PAIRING PROTEIN 2 HOMOLOG"/>
    <property type="match status" value="1"/>
</dbReference>
<protein>
    <submittedName>
        <fullName evidence="8">Tat binding protein 1-interacting protein-domain-containing protein</fullName>
    </submittedName>
</protein>
<organism evidence="8 9">
    <name type="scientific">Aspergillus lucknowensis</name>
    <dbReference type="NCBI Taxonomy" id="176173"/>
    <lineage>
        <taxon>Eukaryota</taxon>
        <taxon>Fungi</taxon>
        <taxon>Dikarya</taxon>
        <taxon>Ascomycota</taxon>
        <taxon>Pezizomycotina</taxon>
        <taxon>Eurotiomycetes</taxon>
        <taxon>Eurotiomycetidae</taxon>
        <taxon>Eurotiales</taxon>
        <taxon>Aspergillaceae</taxon>
        <taxon>Aspergillus</taxon>
        <taxon>Aspergillus subgen. Nidulantes</taxon>
    </lineage>
</organism>
<evidence type="ECO:0000256" key="1">
    <source>
        <dbReference type="ARBA" id="ARBA00004123"/>
    </source>
</evidence>
<dbReference type="GeneID" id="98141626"/>
<keyword evidence="3" id="KW-0233">DNA recombination</keyword>